<comment type="similarity">
    <text evidence="1">Belongs to the AB hydrolase superfamily. AB hydrolase 4 family.</text>
</comment>
<organism evidence="3 4">
    <name type="scientific">Effrenium voratum</name>
    <dbReference type="NCBI Taxonomy" id="2562239"/>
    <lineage>
        <taxon>Eukaryota</taxon>
        <taxon>Sar</taxon>
        <taxon>Alveolata</taxon>
        <taxon>Dinophyceae</taxon>
        <taxon>Suessiales</taxon>
        <taxon>Symbiodiniaceae</taxon>
        <taxon>Effrenium</taxon>
    </lineage>
</organism>
<dbReference type="Gene3D" id="3.40.50.1820">
    <property type="entry name" value="alpha/beta hydrolase"/>
    <property type="match status" value="1"/>
</dbReference>
<evidence type="ECO:0000313" key="3">
    <source>
        <dbReference type="EMBL" id="CAJ1371931.1"/>
    </source>
</evidence>
<feature type="transmembrane region" description="Helical" evidence="2">
    <location>
        <begin position="286"/>
        <end position="303"/>
    </location>
</feature>
<evidence type="ECO:0000313" key="4">
    <source>
        <dbReference type="Proteomes" id="UP001178507"/>
    </source>
</evidence>
<keyword evidence="2" id="KW-0812">Transmembrane</keyword>
<reference evidence="3" key="1">
    <citation type="submission" date="2023-08" db="EMBL/GenBank/DDBJ databases">
        <authorList>
            <person name="Chen Y."/>
            <person name="Shah S."/>
            <person name="Dougan E. K."/>
            <person name="Thang M."/>
            <person name="Chan C."/>
        </authorList>
    </citation>
    <scope>NUCLEOTIDE SEQUENCE</scope>
</reference>
<dbReference type="Proteomes" id="UP001178507">
    <property type="component" value="Unassembled WGS sequence"/>
</dbReference>
<feature type="transmembrane region" description="Helical" evidence="2">
    <location>
        <begin position="368"/>
        <end position="385"/>
    </location>
</feature>
<sequence>MTEQATGYDPDQPVVVLLTGLAPNQHWTAAAGFIADAAWHFTHRCRTTVVVLVARGTMDTPVNTNVFHGARVTDLRQALEFLHSCLEGATGRTPKVFAAGYSMGAIILANYCGHFSEKPLLAGAVHFSGLHDAAACQKLSLGYHELEGRPCRVPCFMRSRALVPRLQRSLRVSRSFGTRQSSIYRLQKPPQREQVPKDAWDKPTSLPSKSILTGMLAFLAGATNAIVFTKYKCYSNMMTGNSIMVGEGLATLHWAKFAFVSSMVGHYVAGVAIFRLLDSKLGLRRVIVTAPLVLLLYLAADAWSGRFDTIWHVPLLALAAGLANAFSSSTQTVVTNMLTGHWNTIGNFLGDLMSGKGAKGRSAAKRSLGITTTLLLGVVAGATLMEHGVNPRQVPDARFWWLGAAYACVFAWYDGDFVSVFNGYDGVLDYYRDLSLAADDKWRKVSIPLLAVAARD</sequence>
<keyword evidence="2" id="KW-1133">Transmembrane helix</keyword>
<dbReference type="SUPFAM" id="SSF53474">
    <property type="entry name" value="alpha/beta-Hydrolases"/>
    <property type="match status" value="1"/>
</dbReference>
<dbReference type="PANTHER" id="PTHR10794:SF63">
    <property type="entry name" value="ALPHA_BETA HYDROLASE 1, ISOFORM A"/>
    <property type="match status" value="1"/>
</dbReference>
<dbReference type="GO" id="GO:0034338">
    <property type="term" value="F:short-chain carboxylesterase activity"/>
    <property type="evidence" value="ECO:0007669"/>
    <property type="project" value="TreeGrafter"/>
</dbReference>
<accession>A0AA36HN80</accession>
<feature type="non-terminal residue" evidence="3">
    <location>
        <position position="1"/>
    </location>
</feature>
<dbReference type="GO" id="GO:0047372">
    <property type="term" value="F:monoacylglycerol lipase activity"/>
    <property type="evidence" value="ECO:0007669"/>
    <property type="project" value="TreeGrafter"/>
</dbReference>
<evidence type="ECO:0000256" key="2">
    <source>
        <dbReference type="SAM" id="Phobius"/>
    </source>
</evidence>
<feature type="transmembrane region" description="Helical" evidence="2">
    <location>
        <begin position="397"/>
        <end position="413"/>
    </location>
</feature>
<dbReference type="PANTHER" id="PTHR10794">
    <property type="entry name" value="ABHYDROLASE DOMAIN-CONTAINING PROTEIN"/>
    <property type="match status" value="1"/>
</dbReference>
<dbReference type="InterPro" id="IPR029058">
    <property type="entry name" value="AB_hydrolase_fold"/>
</dbReference>
<proteinExistence type="inferred from homology"/>
<keyword evidence="4" id="KW-1185">Reference proteome</keyword>
<dbReference type="AlphaFoldDB" id="A0AA36HN80"/>
<gene>
    <name evidence="3" type="ORF">EVOR1521_LOCUS2117</name>
</gene>
<comment type="caution">
    <text evidence="3">The sequence shown here is derived from an EMBL/GenBank/DDBJ whole genome shotgun (WGS) entry which is preliminary data.</text>
</comment>
<dbReference type="InterPro" id="IPR050960">
    <property type="entry name" value="AB_hydrolase_4_sf"/>
</dbReference>
<feature type="transmembrane region" description="Helical" evidence="2">
    <location>
        <begin position="251"/>
        <end position="274"/>
    </location>
</feature>
<feature type="transmembrane region" description="Helical" evidence="2">
    <location>
        <begin position="309"/>
        <end position="327"/>
    </location>
</feature>
<protein>
    <submittedName>
        <fullName evidence="3">Uncharacterized protein</fullName>
    </submittedName>
</protein>
<keyword evidence="2" id="KW-0472">Membrane</keyword>
<dbReference type="Pfam" id="PF06912">
    <property type="entry name" value="DUF1275"/>
    <property type="match status" value="1"/>
</dbReference>
<feature type="transmembrane region" description="Helical" evidence="2">
    <location>
        <begin position="211"/>
        <end position="231"/>
    </location>
</feature>
<dbReference type="EMBL" id="CAUJNA010000106">
    <property type="protein sequence ID" value="CAJ1371931.1"/>
    <property type="molecule type" value="Genomic_DNA"/>
</dbReference>
<evidence type="ECO:0000256" key="1">
    <source>
        <dbReference type="ARBA" id="ARBA00010884"/>
    </source>
</evidence>
<dbReference type="InterPro" id="IPR010699">
    <property type="entry name" value="DUF1275"/>
</dbReference>
<name>A0AA36HN80_9DINO</name>